<feature type="domain" description="DNA mismatch repair proteins mutS family" evidence="7">
    <location>
        <begin position="431"/>
        <end position="447"/>
    </location>
</feature>
<evidence type="ECO:0000256" key="3">
    <source>
        <dbReference type="ARBA" id="ARBA00022840"/>
    </source>
</evidence>
<evidence type="ECO:0000259" key="7">
    <source>
        <dbReference type="PROSITE" id="PS00486"/>
    </source>
</evidence>
<dbReference type="GO" id="GO:0005634">
    <property type="term" value="C:nucleus"/>
    <property type="evidence" value="ECO:0007669"/>
    <property type="project" value="TreeGrafter"/>
</dbReference>
<evidence type="ECO:0000256" key="5">
    <source>
        <dbReference type="SAM" id="Coils"/>
    </source>
</evidence>
<dbReference type="InterPro" id="IPR000432">
    <property type="entry name" value="DNA_mismatch_repair_MutS_C"/>
</dbReference>
<dbReference type="GO" id="GO:0005524">
    <property type="term" value="F:ATP binding"/>
    <property type="evidence" value="ECO:0007669"/>
    <property type="project" value="UniProtKB-KW"/>
</dbReference>
<keyword evidence="4" id="KW-0238">DNA-binding</keyword>
<dbReference type="EMBL" id="KB909285">
    <property type="protein sequence ID" value="EOB12711.1"/>
    <property type="molecule type" value="Genomic_DNA"/>
</dbReference>
<dbReference type="PANTHER" id="PTHR11361:SF34">
    <property type="entry name" value="DNA MISMATCH REPAIR PROTEIN MSH1, MITOCHONDRIAL"/>
    <property type="match status" value="1"/>
</dbReference>
<keyword evidence="9" id="KW-1185">Reference proteome</keyword>
<dbReference type="SMART" id="SM00534">
    <property type="entry name" value="MUTSac"/>
    <property type="match status" value="1"/>
</dbReference>
<evidence type="ECO:0000313" key="8">
    <source>
        <dbReference type="EMBL" id="EOB12711.1"/>
    </source>
</evidence>
<evidence type="ECO:0000313" key="9">
    <source>
        <dbReference type="Proteomes" id="UP000016927"/>
    </source>
</evidence>
<dbReference type="VEuPathDB" id="MicrosporidiaDB:NBO_377g0006"/>
<dbReference type="OrthoDB" id="295033at2759"/>
<dbReference type="GO" id="GO:0140664">
    <property type="term" value="F:ATP-dependent DNA damage sensor activity"/>
    <property type="evidence" value="ECO:0007669"/>
    <property type="project" value="InterPro"/>
</dbReference>
<evidence type="ECO:0000256" key="1">
    <source>
        <dbReference type="ARBA" id="ARBA00006271"/>
    </source>
</evidence>
<gene>
    <name evidence="8" type="primary">MUTS</name>
    <name evidence="8" type="ORF">NBO_377g0006</name>
</gene>
<dbReference type="InterPro" id="IPR011184">
    <property type="entry name" value="DNA_mismatch_repair_Msh2"/>
</dbReference>
<dbReference type="HOGENOM" id="CLU_517861_0_0_1"/>
<name>R0KPS4_NOSB1</name>
<proteinExistence type="inferred from homology"/>
<feature type="region of interest" description="Disordered" evidence="6">
    <location>
        <begin position="262"/>
        <end position="321"/>
    </location>
</feature>
<dbReference type="GO" id="GO:0006298">
    <property type="term" value="P:mismatch repair"/>
    <property type="evidence" value="ECO:0007669"/>
    <property type="project" value="InterPro"/>
</dbReference>
<dbReference type="Gene3D" id="3.40.50.300">
    <property type="entry name" value="P-loop containing nucleotide triphosphate hydrolases"/>
    <property type="match status" value="1"/>
</dbReference>
<dbReference type="AlphaFoldDB" id="R0KPS4"/>
<dbReference type="SUPFAM" id="SSF52540">
    <property type="entry name" value="P-loop containing nucleoside triphosphate hydrolases"/>
    <property type="match status" value="1"/>
</dbReference>
<keyword evidence="2" id="KW-0547">Nucleotide-binding</keyword>
<dbReference type="Pfam" id="PF00488">
    <property type="entry name" value="MutS_V"/>
    <property type="match status" value="1"/>
</dbReference>
<comment type="similarity">
    <text evidence="1">Belongs to the DNA mismatch repair MutS family.</text>
</comment>
<dbReference type="CDD" id="cd03243">
    <property type="entry name" value="ABC_MutS_homologs"/>
    <property type="match status" value="1"/>
</dbReference>
<dbReference type="Proteomes" id="UP000016927">
    <property type="component" value="Unassembled WGS sequence"/>
</dbReference>
<dbReference type="PIRSF" id="PIRSF005813">
    <property type="entry name" value="MSH2"/>
    <property type="match status" value="1"/>
</dbReference>
<evidence type="ECO:0000256" key="2">
    <source>
        <dbReference type="ARBA" id="ARBA00022741"/>
    </source>
</evidence>
<keyword evidence="3" id="KW-0067">ATP-binding</keyword>
<dbReference type="PROSITE" id="PS00486">
    <property type="entry name" value="DNA_MISMATCH_REPAIR_2"/>
    <property type="match status" value="1"/>
</dbReference>
<evidence type="ECO:0000256" key="4">
    <source>
        <dbReference type="ARBA" id="ARBA00023125"/>
    </source>
</evidence>
<organism evidence="8 9">
    <name type="scientific">Nosema bombycis (strain CQ1 / CVCC 102059)</name>
    <name type="common">Microsporidian parasite</name>
    <name type="synonym">Pebrine of silkworm</name>
    <dbReference type="NCBI Taxonomy" id="578461"/>
    <lineage>
        <taxon>Eukaryota</taxon>
        <taxon>Fungi</taxon>
        <taxon>Fungi incertae sedis</taxon>
        <taxon>Microsporidia</taxon>
        <taxon>Nosematidae</taxon>
        <taxon>Nosema</taxon>
    </lineage>
</organism>
<protein>
    <submittedName>
        <fullName evidence="8">DNA mismatch repair protein mutS</fullName>
    </submittedName>
</protein>
<reference evidence="8 9" key="1">
    <citation type="journal article" date="2013" name="BMC Genomics">
        <title>Comparative genomics of parasitic silkworm microsporidia reveal an association between genome expansion and host adaptation.</title>
        <authorList>
            <person name="Pan G."/>
            <person name="Xu J."/>
            <person name="Li T."/>
            <person name="Xia Q."/>
            <person name="Liu S.L."/>
            <person name="Zhang G."/>
            <person name="Li S."/>
            <person name="Li C."/>
            <person name="Liu H."/>
            <person name="Yang L."/>
            <person name="Liu T."/>
            <person name="Zhang X."/>
            <person name="Wu Z."/>
            <person name="Fan W."/>
            <person name="Dang X."/>
            <person name="Xiang H."/>
            <person name="Tao M."/>
            <person name="Li Y."/>
            <person name="Hu J."/>
            <person name="Li Z."/>
            <person name="Lin L."/>
            <person name="Luo J."/>
            <person name="Geng L."/>
            <person name="Wang L."/>
            <person name="Long M."/>
            <person name="Wan Y."/>
            <person name="He N."/>
            <person name="Zhang Z."/>
            <person name="Lu C."/>
            <person name="Keeling P.J."/>
            <person name="Wang J."/>
            <person name="Xiang Z."/>
            <person name="Zhou Z."/>
        </authorList>
    </citation>
    <scope>NUCLEOTIDE SEQUENCE [LARGE SCALE GENOMIC DNA]</scope>
    <source>
        <strain evidence="9">CQ1 / CVCC 102059</strain>
    </source>
</reference>
<dbReference type="InterPro" id="IPR027417">
    <property type="entry name" value="P-loop_NTPase"/>
</dbReference>
<dbReference type="STRING" id="578461.R0KPS4"/>
<dbReference type="PANTHER" id="PTHR11361">
    <property type="entry name" value="DNA MISMATCH REPAIR PROTEIN MUTS FAMILY MEMBER"/>
    <property type="match status" value="1"/>
</dbReference>
<evidence type="ECO:0000256" key="6">
    <source>
        <dbReference type="SAM" id="MobiDB-lite"/>
    </source>
</evidence>
<feature type="coiled-coil region" evidence="5">
    <location>
        <begin position="185"/>
        <end position="224"/>
    </location>
</feature>
<keyword evidence="5" id="KW-0175">Coiled coil</keyword>
<dbReference type="InterPro" id="IPR045076">
    <property type="entry name" value="MutS"/>
</dbReference>
<dbReference type="InterPro" id="IPR036187">
    <property type="entry name" value="DNA_mismatch_repair_MutS_sf"/>
</dbReference>
<feature type="compositionally biased region" description="Basic and acidic residues" evidence="6">
    <location>
        <begin position="262"/>
        <end position="274"/>
    </location>
</feature>
<sequence>MGVLSLGGRDGCDGYMDANGYIDAKDDFNGNTSITLTLTTPPIFTPSSLSPPIFNPTLTDPTLNPSPHNTSSIIFRDFYTPLLNLSSILNQILVKIEETVDLDSKFIFRMKIKDQGLRDCYDLVQFKIKEEFDKIKIINKNIKYDESINLFKISRIEYQKSEEQMSNFLILNVLKTGIQFTTKTLSELNLEREKVLEKIKKEEREELENLKEFIKERNSEIEVLNYLIGLIDVFNSFSIKAKTPGYSRPEFIGDVYWGEDGGREEGGGSRDKGGIEGTLNLDRPTLDTPSLNLDRPTLDTPSLNLKDDHSLKPNLNNPITPTSPITPTLQNFFNPLLENTLYIPNDLILDKKMLILTGPNMGGKSTLLKSIGVISILGQMGCYVPASKALLPIYNGIFTRMGASDCTYTGDSTFMLEMKDLSKIIRNHNRSLILIDELGRGTSEVDGLSLCLSVKDFLLKKDCITLFATHFPELCEDKRILKKRIKTEGTLLLYKIEEGICDESFGMNVAKRVGFPDDVLDEISKE</sequence>
<dbReference type="GO" id="GO:0030983">
    <property type="term" value="F:mismatched DNA binding"/>
    <property type="evidence" value="ECO:0007669"/>
    <property type="project" value="InterPro"/>
</dbReference>
<accession>R0KPS4</accession>
<dbReference type="SUPFAM" id="SSF48334">
    <property type="entry name" value="DNA repair protein MutS, domain III"/>
    <property type="match status" value="1"/>
</dbReference>